<evidence type="ECO:0000256" key="8">
    <source>
        <dbReference type="ARBA" id="ARBA00023136"/>
    </source>
</evidence>
<dbReference type="PANTHER" id="PTHR48041">
    <property type="entry name" value="ABC TRANSPORTER G FAMILY MEMBER 28"/>
    <property type="match status" value="1"/>
</dbReference>
<dbReference type="Gene3D" id="3.40.50.300">
    <property type="entry name" value="P-loop containing nucleotide triphosphate hydrolases"/>
    <property type="match status" value="1"/>
</dbReference>
<keyword evidence="6" id="KW-0067">ATP-binding</keyword>
<evidence type="ECO:0000256" key="6">
    <source>
        <dbReference type="ARBA" id="ARBA00022840"/>
    </source>
</evidence>
<evidence type="ECO:0000256" key="1">
    <source>
        <dbReference type="ARBA" id="ARBA00004141"/>
    </source>
</evidence>
<keyword evidence="7 9" id="KW-1133">Transmembrane helix</keyword>
<dbReference type="InterPro" id="IPR003593">
    <property type="entry name" value="AAA+_ATPase"/>
</dbReference>
<evidence type="ECO:0000256" key="7">
    <source>
        <dbReference type="ARBA" id="ARBA00022989"/>
    </source>
</evidence>
<feature type="transmembrane region" description="Helical" evidence="9">
    <location>
        <begin position="575"/>
        <end position="593"/>
    </location>
</feature>
<dbReference type="AlphaFoldDB" id="A0A834IUB5"/>
<dbReference type="SUPFAM" id="SSF52540">
    <property type="entry name" value="P-loop containing nucleoside triphosphate hydrolases"/>
    <property type="match status" value="1"/>
</dbReference>
<accession>A0A834IUB5</accession>
<dbReference type="GO" id="GO:0016887">
    <property type="term" value="F:ATP hydrolysis activity"/>
    <property type="evidence" value="ECO:0007669"/>
    <property type="project" value="InterPro"/>
</dbReference>
<dbReference type="CDD" id="cd03213">
    <property type="entry name" value="ABCG_EPDR"/>
    <property type="match status" value="1"/>
</dbReference>
<feature type="transmembrane region" description="Helical" evidence="9">
    <location>
        <begin position="374"/>
        <end position="393"/>
    </location>
</feature>
<dbReference type="SMART" id="SM00382">
    <property type="entry name" value="AAA"/>
    <property type="match status" value="1"/>
</dbReference>
<evidence type="ECO:0000256" key="9">
    <source>
        <dbReference type="SAM" id="Phobius"/>
    </source>
</evidence>
<dbReference type="InterPro" id="IPR050352">
    <property type="entry name" value="ABCG_transporters"/>
</dbReference>
<reference evidence="11" key="1">
    <citation type="submission" date="2020-08" db="EMBL/GenBank/DDBJ databases">
        <title>Genome sequencing and assembly of the red palm weevil Rhynchophorus ferrugineus.</title>
        <authorList>
            <person name="Dias G.B."/>
            <person name="Bergman C.M."/>
            <person name="Manee M."/>
        </authorList>
    </citation>
    <scope>NUCLEOTIDE SEQUENCE</scope>
    <source>
        <strain evidence="11">AA-2017</strain>
        <tissue evidence="11">Whole larva</tissue>
    </source>
</reference>
<dbReference type="Pfam" id="PF01061">
    <property type="entry name" value="ABC2_membrane"/>
    <property type="match status" value="1"/>
</dbReference>
<dbReference type="EMBL" id="JAACXV010000024">
    <property type="protein sequence ID" value="KAF7286550.1"/>
    <property type="molecule type" value="Genomic_DNA"/>
</dbReference>
<comment type="caution">
    <text evidence="11">The sequence shown here is derived from an EMBL/GenBank/DDBJ whole genome shotgun (WGS) entry which is preliminary data.</text>
</comment>
<evidence type="ECO:0000256" key="3">
    <source>
        <dbReference type="ARBA" id="ARBA00022448"/>
    </source>
</evidence>
<evidence type="ECO:0000313" key="11">
    <source>
        <dbReference type="EMBL" id="KAF7286550.1"/>
    </source>
</evidence>
<dbReference type="InterPro" id="IPR043926">
    <property type="entry name" value="ABCG_dom"/>
</dbReference>
<feature type="transmembrane region" description="Helical" evidence="9">
    <location>
        <begin position="514"/>
        <end position="536"/>
    </location>
</feature>
<dbReference type="PROSITE" id="PS00211">
    <property type="entry name" value="ABC_TRANSPORTER_1"/>
    <property type="match status" value="1"/>
</dbReference>
<dbReference type="Pfam" id="PF00005">
    <property type="entry name" value="ABC_tran"/>
    <property type="match status" value="1"/>
</dbReference>
<dbReference type="InterPro" id="IPR027417">
    <property type="entry name" value="P-loop_NTPase"/>
</dbReference>
<dbReference type="InterPro" id="IPR003439">
    <property type="entry name" value="ABC_transporter-like_ATP-bd"/>
</dbReference>
<gene>
    <name evidence="11" type="ORF">GWI33_004949</name>
</gene>
<dbReference type="InterPro" id="IPR017871">
    <property type="entry name" value="ABC_transporter-like_CS"/>
</dbReference>
<dbReference type="PROSITE" id="PS50893">
    <property type="entry name" value="ABC_TRANSPORTER_2"/>
    <property type="match status" value="1"/>
</dbReference>
<sequence length="600" mass="67952">MDGEVLGCGKSPKYLDLTFENIFLNVRAKRAYKKVIKGVCGRFKSGELTAIMGPSGAGKTSLLNILTGYQKSGVQGIIKCTNERKRKKDPVQYKNYSCYILQDDHLLDYFTVSEIMYSTTKLKIDGLSHEEREILIDDILSTLGLINQKNTQCGRLSGGQKKRLSIALELIDDPPIMFLDEPTTGLDSSSSRQCLDMLKSLAEKGRTIVCTIHQPSAPLYMMFDHIYAMADGRCIYQGRPEDTVSFLASQGFLCPQYHNPADFLMEVATGEYGESIEMLSSAVTENNSVYIGRDEDKARTTESIAAIEPAIVDVDFSPNKPPSEWKRFRILLNKQLIYVYRDWTMARLKFLLHFLVGLFLGATYQKSGYDASRTITNVSFFLVSVVYLSYTSLMPAVLRFPLEIAILKKEHFNRWYKLRTYYASFLAADTPLQIIFTLAYTVGSYLISSQPLELYRFAMVFFIQSMAALISSGMGTVFGTLVNPVNGTFLSAVLTAVNVCLAGFLCTYPHMNKIMYFVSNFLYMSFCLESIIQAIYGYNRENLICPEEETYCMYKSPKELLREVGMENVSYWVDVGWLMLNLLLFRALGFLALKYKLRNA</sequence>
<feature type="transmembrane region" description="Helical" evidence="9">
    <location>
        <begin position="488"/>
        <end position="507"/>
    </location>
</feature>
<keyword evidence="3" id="KW-0813">Transport</keyword>
<dbReference type="GO" id="GO:0005886">
    <property type="term" value="C:plasma membrane"/>
    <property type="evidence" value="ECO:0007669"/>
    <property type="project" value="TreeGrafter"/>
</dbReference>
<keyword evidence="4 9" id="KW-0812">Transmembrane</keyword>
<organism evidence="11 12">
    <name type="scientific">Rhynchophorus ferrugineus</name>
    <name type="common">Red palm weevil</name>
    <name type="synonym">Curculio ferrugineus</name>
    <dbReference type="NCBI Taxonomy" id="354439"/>
    <lineage>
        <taxon>Eukaryota</taxon>
        <taxon>Metazoa</taxon>
        <taxon>Ecdysozoa</taxon>
        <taxon>Arthropoda</taxon>
        <taxon>Hexapoda</taxon>
        <taxon>Insecta</taxon>
        <taxon>Pterygota</taxon>
        <taxon>Neoptera</taxon>
        <taxon>Endopterygota</taxon>
        <taxon>Coleoptera</taxon>
        <taxon>Polyphaga</taxon>
        <taxon>Cucujiformia</taxon>
        <taxon>Curculionidae</taxon>
        <taxon>Dryophthorinae</taxon>
        <taxon>Rhynchophorus</taxon>
    </lineage>
</organism>
<dbReference type="Proteomes" id="UP000625711">
    <property type="component" value="Unassembled WGS sequence"/>
</dbReference>
<protein>
    <recommendedName>
        <fullName evidence="10">ABC transporter domain-containing protein</fullName>
    </recommendedName>
</protein>
<name>A0A834IUB5_RHYFE</name>
<evidence type="ECO:0000259" key="10">
    <source>
        <dbReference type="PROSITE" id="PS50893"/>
    </source>
</evidence>
<feature type="transmembrane region" description="Helical" evidence="9">
    <location>
        <begin position="459"/>
        <end position="482"/>
    </location>
</feature>
<dbReference type="Pfam" id="PF19055">
    <property type="entry name" value="ABC2_membrane_7"/>
    <property type="match status" value="1"/>
</dbReference>
<dbReference type="GO" id="GO:0140359">
    <property type="term" value="F:ABC-type transporter activity"/>
    <property type="evidence" value="ECO:0007669"/>
    <property type="project" value="InterPro"/>
</dbReference>
<feature type="domain" description="ABC transporter" evidence="10">
    <location>
        <begin position="17"/>
        <end position="256"/>
    </location>
</feature>
<keyword evidence="12" id="KW-1185">Reference proteome</keyword>
<comment type="similarity">
    <text evidence="2">Belongs to the ABC transporter superfamily. ABCG family. Eye pigment precursor importer (TC 3.A.1.204) subfamily.</text>
</comment>
<evidence type="ECO:0000256" key="2">
    <source>
        <dbReference type="ARBA" id="ARBA00005814"/>
    </source>
</evidence>
<evidence type="ECO:0000256" key="5">
    <source>
        <dbReference type="ARBA" id="ARBA00022741"/>
    </source>
</evidence>
<dbReference type="GO" id="GO:0005524">
    <property type="term" value="F:ATP binding"/>
    <property type="evidence" value="ECO:0007669"/>
    <property type="project" value="UniProtKB-KW"/>
</dbReference>
<feature type="transmembrane region" description="Helical" evidence="9">
    <location>
        <begin position="343"/>
        <end position="362"/>
    </location>
</feature>
<dbReference type="PANTHER" id="PTHR48041:SF32">
    <property type="entry name" value="PROTEIN WHITE-LIKE PROTEIN"/>
    <property type="match status" value="1"/>
</dbReference>
<keyword evidence="5" id="KW-0547">Nucleotide-binding</keyword>
<evidence type="ECO:0000256" key="4">
    <source>
        <dbReference type="ARBA" id="ARBA00022692"/>
    </source>
</evidence>
<proteinExistence type="inferred from homology"/>
<comment type="subcellular location">
    <subcellularLocation>
        <location evidence="1">Membrane</location>
        <topology evidence="1">Multi-pass membrane protein</topology>
    </subcellularLocation>
</comment>
<dbReference type="OrthoDB" id="66620at2759"/>
<feature type="transmembrane region" description="Helical" evidence="9">
    <location>
        <begin position="421"/>
        <end position="447"/>
    </location>
</feature>
<dbReference type="FunFam" id="3.40.50.300:FF:001077">
    <property type="entry name" value="Uncharacterized protein, isoform A"/>
    <property type="match status" value="1"/>
</dbReference>
<dbReference type="InterPro" id="IPR013525">
    <property type="entry name" value="ABC2_TM"/>
</dbReference>
<keyword evidence="8 9" id="KW-0472">Membrane</keyword>
<evidence type="ECO:0000313" key="12">
    <source>
        <dbReference type="Proteomes" id="UP000625711"/>
    </source>
</evidence>